<evidence type="ECO:0000313" key="10">
    <source>
        <dbReference type="Proteomes" id="UP001516400"/>
    </source>
</evidence>
<keyword evidence="2 7" id="KW-0732">Signal</keyword>
<dbReference type="FunFam" id="3.80.10.10:FF:000082">
    <property type="entry name" value="Leucine-rich repeat-containing 24"/>
    <property type="match status" value="1"/>
</dbReference>
<dbReference type="Pfam" id="PF13855">
    <property type="entry name" value="LRR_8"/>
    <property type="match status" value="2"/>
</dbReference>
<dbReference type="SMART" id="SM00369">
    <property type="entry name" value="LRR_TYP"/>
    <property type="match status" value="5"/>
</dbReference>
<feature type="compositionally biased region" description="Basic and acidic residues" evidence="5">
    <location>
        <begin position="683"/>
        <end position="692"/>
    </location>
</feature>
<evidence type="ECO:0000256" key="6">
    <source>
        <dbReference type="SAM" id="Phobius"/>
    </source>
</evidence>
<feature type="transmembrane region" description="Helical" evidence="6">
    <location>
        <begin position="378"/>
        <end position="402"/>
    </location>
</feature>
<dbReference type="Gene3D" id="3.80.10.10">
    <property type="entry name" value="Ribonuclease Inhibitor"/>
    <property type="match status" value="2"/>
</dbReference>
<sequence>MKCRMLFRFPLSILFLLTIKLGASCPPPCMCKWKYGKQTVECIDKDLLVIPEGMDSGTQVLEFSGNNLQILQKEKFLNMDLTNLQRIHLARCRITTINDRTFKGLTNLVELDLSGNLLEAIPSESFLDCPSLMRLTLSSNPIKMVRRAAFNHLSLLNTLELSRCLLSDIQDGAFQGLYSLEWLYLKENKLTTLKGLRYFPNSLKGIQFQDNPWNCDCHSVEFHNYIRILKTPNSMAPICQTPQRLAQQSLKTISPEELACLPEISPTTFYLEVGEGKNISLICHTNAIPEAKVSWWFKGQLIQNDTMVAPGLHLIYFIEEGSESKQSELFIYNTNEYDNGTFFCIAENPAGIMQANFTIRVILKNMNNNLLIEPQLDIFLILMSTGVVTVILLLIILLITVVRCRNNHIRKKRNDSKVTLSNSTKDSLLQESIDEYPESLKGNSKQACHYDEEMELYNSQMKGEILRSISPSSASNQARSPSSLKRYNIEQNPDLINGTDEVTDAYRNPAIAKSRISNCSFQTSVDFRRKESYGLTSLNPINLVGEPTVRQLNVNCYKTLPYNRSGKREKPGLVCRYSLEAEFIATPSHLEPYANIRYTADGYPVRTIPYFQPSTVETCCADVSWPHCTSGQFVGVQPNILKKCVSAQTDNTNFHSLKEDEIELEVKNVDDHDENDQEVGNSDNKDISDVKC</sequence>
<dbReference type="Pfam" id="PF13927">
    <property type="entry name" value="Ig_3"/>
    <property type="match status" value="1"/>
</dbReference>
<dbReference type="SMART" id="SM00408">
    <property type="entry name" value="IGc2"/>
    <property type="match status" value="1"/>
</dbReference>
<evidence type="ECO:0000256" key="5">
    <source>
        <dbReference type="SAM" id="MobiDB-lite"/>
    </source>
</evidence>
<dbReference type="PANTHER" id="PTHR45842:SF22">
    <property type="entry name" value="INSULIN-LIKE GROWTH FACTOR-BINDING PROTEIN COMPLEX ACID LABILE SUBUNIT ISOFORM X1"/>
    <property type="match status" value="1"/>
</dbReference>
<dbReference type="InterPro" id="IPR050467">
    <property type="entry name" value="LRFN"/>
</dbReference>
<dbReference type="InterPro" id="IPR003591">
    <property type="entry name" value="Leu-rich_rpt_typical-subtyp"/>
</dbReference>
<dbReference type="AlphaFoldDB" id="A0ABD2MLU9"/>
<dbReference type="InterPro" id="IPR036179">
    <property type="entry name" value="Ig-like_dom_sf"/>
</dbReference>
<feature type="domain" description="Ig-like" evidence="8">
    <location>
        <begin position="262"/>
        <end position="358"/>
    </location>
</feature>
<proteinExistence type="predicted"/>
<dbReference type="EMBL" id="JABFTP020000001">
    <property type="protein sequence ID" value="KAL3267367.1"/>
    <property type="molecule type" value="Genomic_DNA"/>
</dbReference>
<name>A0ABD2MLU9_9CUCU</name>
<dbReference type="InterPro" id="IPR001611">
    <property type="entry name" value="Leu-rich_rpt"/>
</dbReference>
<gene>
    <name evidence="9" type="ORF">HHI36_011498</name>
</gene>
<feature type="chain" id="PRO_5044774271" description="Ig-like domain-containing protein" evidence="7">
    <location>
        <begin position="25"/>
        <end position="692"/>
    </location>
</feature>
<feature type="signal peptide" evidence="7">
    <location>
        <begin position="1"/>
        <end position="24"/>
    </location>
</feature>
<evidence type="ECO:0000259" key="8">
    <source>
        <dbReference type="PROSITE" id="PS50835"/>
    </source>
</evidence>
<keyword evidence="10" id="KW-1185">Reference proteome</keyword>
<keyword evidence="6" id="KW-0472">Membrane</keyword>
<dbReference type="InterPro" id="IPR032675">
    <property type="entry name" value="LRR_dom_sf"/>
</dbReference>
<dbReference type="PANTHER" id="PTHR45842">
    <property type="entry name" value="SYNAPTIC ADHESION-LIKE MOLECULE SALM"/>
    <property type="match status" value="1"/>
</dbReference>
<keyword evidence="6" id="KW-0812">Transmembrane</keyword>
<dbReference type="SMART" id="SM00082">
    <property type="entry name" value="LRRCT"/>
    <property type="match status" value="1"/>
</dbReference>
<dbReference type="PROSITE" id="PS50835">
    <property type="entry name" value="IG_LIKE"/>
    <property type="match status" value="1"/>
</dbReference>
<keyword evidence="1" id="KW-0433">Leucine-rich repeat</keyword>
<dbReference type="SUPFAM" id="SSF52058">
    <property type="entry name" value="L domain-like"/>
    <property type="match status" value="1"/>
</dbReference>
<keyword evidence="3" id="KW-0677">Repeat</keyword>
<dbReference type="InterPro" id="IPR003599">
    <property type="entry name" value="Ig_sub"/>
</dbReference>
<feature type="region of interest" description="Disordered" evidence="5">
    <location>
        <begin position="667"/>
        <end position="692"/>
    </location>
</feature>
<accession>A0ABD2MLU9</accession>
<evidence type="ECO:0000256" key="4">
    <source>
        <dbReference type="ARBA" id="ARBA00023157"/>
    </source>
</evidence>
<dbReference type="Proteomes" id="UP001516400">
    <property type="component" value="Unassembled WGS sequence"/>
</dbReference>
<dbReference type="GO" id="GO:0071944">
    <property type="term" value="C:cell periphery"/>
    <property type="evidence" value="ECO:0007669"/>
    <property type="project" value="UniProtKB-ARBA"/>
</dbReference>
<reference evidence="9 10" key="1">
    <citation type="journal article" date="2021" name="BMC Biol.">
        <title>Horizontally acquired antibacterial genes associated with adaptive radiation of ladybird beetles.</title>
        <authorList>
            <person name="Li H.S."/>
            <person name="Tang X.F."/>
            <person name="Huang Y.H."/>
            <person name="Xu Z.Y."/>
            <person name="Chen M.L."/>
            <person name="Du X.Y."/>
            <person name="Qiu B.Y."/>
            <person name="Chen P.T."/>
            <person name="Zhang W."/>
            <person name="Slipinski A."/>
            <person name="Escalona H.E."/>
            <person name="Waterhouse R.M."/>
            <person name="Zwick A."/>
            <person name="Pang H."/>
        </authorList>
    </citation>
    <scope>NUCLEOTIDE SEQUENCE [LARGE SCALE GENOMIC DNA]</scope>
    <source>
        <strain evidence="9">SYSU2018</strain>
    </source>
</reference>
<keyword evidence="6" id="KW-1133">Transmembrane helix</keyword>
<dbReference type="InterPro" id="IPR007110">
    <property type="entry name" value="Ig-like_dom"/>
</dbReference>
<keyword evidence="4" id="KW-1015">Disulfide bond</keyword>
<evidence type="ECO:0000256" key="1">
    <source>
        <dbReference type="ARBA" id="ARBA00022614"/>
    </source>
</evidence>
<comment type="caution">
    <text evidence="9">The sequence shown here is derived from an EMBL/GenBank/DDBJ whole genome shotgun (WGS) entry which is preliminary data.</text>
</comment>
<dbReference type="InterPro" id="IPR013783">
    <property type="entry name" value="Ig-like_fold"/>
</dbReference>
<dbReference type="SMART" id="SM00409">
    <property type="entry name" value="IG"/>
    <property type="match status" value="1"/>
</dbReference>
<organism evidence="9 10">
    <name type="scientific">Cryptolaemus montrouzieri</name>
    <dbReference type="NCBI Taxonomy" id="559131"/>
    <lineage>
        <taxon>Eukaryota</taxon>
        <taxon>Metazoa</taxon>
        <taxon>Ecdysozoa</taxon>
        <taxon>Arthropoda</taxon>
        <taxon>Hexapoda</taxon>
        <taxon>Insecta</taxon>
        <taxon>Pterygota</taxon>
        <taxon>Neoptera</taxon>
        <taxon>Endopterygota</taxon>
        <taxon>Coleoptera</taxon>
        <taxon>Polyphaga</taxon>
        <taxon>Cucujiformia</taxon>
        <taxon>Coccinelloidea</taxon>
        <taxon>Coccinellidae</taxon>
        <taxon>Scymninae</taxon>
        <taxon>Scymnini</taxon>
        <taxon>Cryptolaemus</taxon>
    </lineage>
</organism>
<dbReference type="InterPro" id="IPR000483">
    <property type="entry name" value="Cys-rich_flank_reg_C"/>
</dbReference>
<protein>
    <recommendedName>
        <fullName evidence="8">Ig-like domain-containing protein</fullName>
    </recommendedName>
</protein>
<dbReference type="PROSITE" id="PS51450">
    <property type="entry name" value="LRR"/>
    <property type="match status" value="2"/>
</dbReference>
<evidence type="ECO:0000256" key="3">
    <source>
        <dbReference type="ARBA" id="ARBA00022737"/>
    </source>
</evidence>
<evidence type="ECO:0000256" key="2">
    <source>
        <dbReference type="ARBA" id="ARBA00022729"/>
    </source>
</evidence>
<dbReference type="InterPro" id="IPR003598">
    <property type="entry name" value="Ig_sub2"/>
</dbReference>
<dbReference type="SUPFAM" id="SSF48726">
    <property type="entry name" value="Immunoglobulin"/>
    <property type="match status" value="1"/>
</dbReference>
<dbReference type="Gene3D" id="2.60.40.10">
    <property type="entry name" value="Immunoglobulins"/>
    <property type="match status" value="1"/>
</dbReference>
<evidence type="ECO:0000313" key="9">
    <source>
        <dbReference type="EMBL" id="KAL3267367.1"/>
    </source>
</evidence>
<evidence type="ECO:0000256" key="7">
    <source>
        <dbReference type="SAM" id="SignalP"/>
    </source>
</evidence>